<dbReference type="VEuPathDB" id="FungiDB:GGTG_00341"/>
<reference evidence="9" key="1">
    <citation type="submission" date="2010-07" db="EMBL/GenBank/DDBJ databases">
        <title>The genome sequence of Gaeumannomyces graminis var. tritici strain R3-111a-1.</title>
        <authorList>
            <consortium name="The Broad Institute Genome Sequencing Platform"/>
            <person name="Ma L.-J."/>
            <person name="Dead R."/>
            <person name="Young S."/>
            <person name="Zeng Q."/>
            <person name="Koehrsen M."/>
            <person name="Alvarado L."/>
            <person name="Berlin A."/>
            <person name="Chapman S.B."/>
            <person name="Chen Z."/>
            <person name="Freedman E."/>
            <person name="Gellesch M."/>
            <person name="Goldberg J."/>
            <person name="Griggs A."/>
            <person name="Gujja S."/>
            <person name="Heilman E.R."/>
            <person name="Heiman D."/>
            <person name="Hepburn T."/>
            <person name="Howarth C."/>
            <person name="Jen D."/>
            <person name="Larson L."/>
            <person name="Mehta T."/>
            <person name="Neiman D."/>
            <person name="Pearson M."/>
            <person name="Roberts A."/>
            <person name="Saif S."/>
            <person name="Shea T."/>
            <person name="Shenoy N."/>
            <person name="Sisk P."/>
            <person name="Stolte C."/>
            <person name="Sykes S."/>
            <person name="Walk T."/>
            <person name="White J."/>
            <person name="Yandava C."/>
            <person name="Haas B."/>
            <person name="Nusbaum C."/>
            <person name="Birren B."/>
        </authorList>
    </citation>
    <scope>NUCLEOTIDE SEQUENCE [LARGE SCALE GENOMIC DNA]</scope>
    <source>
        <strain evidence="9">R3-111a-1</strain>
    </source>
</reference>
<dbReference type="InterPro" id="IPR006076">
    <property type="entry name" value="FAD-dep_OxRdtase"/>
</dbReference>
<organism evidence="7">
    <name type="scientific">Gaeumannomyces tritici (strain R3-111a-1)</name>
    <name type="common">Wheat and barley take-all root rot fungus</name>
    <name type="synonym">Gaeumannomyces graminis var. tritici</name>
    <dbReference type="NCBI Taxonomy" id="644352"/>
    <lineage>
        <taxon>Eukaryota</taxon>
        <taxon>Fungi</taxon>
        <taxon>Dikarya</taxon>
        <taxon>Ascomycota</taxon>
        <taxon>Pezizomycotina</taxon>
        <taxon>Sordariomycetes</taxon>
        <taxon>Sordariomycetidae</taxon>
        <taxon>Magnaporthales</taxon>
        <taxon>Magnaporthaceae</taxon>
        <taxon>Gaeumannomyces</taxon>
    </lineage>
</organism>
<dbReference type="PANTHER" id="PTHR10961:SF15">
    <property type="entry name" value="FAD DEPENDENT OXIDOREDUCTASE DOMAIN-CONTAINING PROTEIN"/>
    <property type="match status" value="1"/>
</dbReference>
<comment type="similarity">
    <text evidence="2">Belongs to the MSOX/MTOX family.</text>
</comment>
<protein>
    <recommendedName>
        <fullName evidence="6">FAD dependent oxidoreductase domain-containing protein</fullName>
    </recommendedName>
</protein>
<dbReference type="STRING" id="644352.J3NGF1"/>
<proteinExistence type="inferred from homology"/>
<dbReference type="RefSeq" id="XP_009216350.1">
    <property type="nucleotide sequence ID" value="XM_009218086.1"/>
</dbReference>
<keyword evidence="5" id="KW-0560">Oxidoreductase</keyword>
<dbReference type="OrthoDB" id="2219495at2759"/>
<gene>
    <name evidence="8" type="primary">20340799</name>
    <name evidence="7" type="ORF">GGTG_00341</name>
</gene>
<evidence type="ECO:0000256" key="5">
    <source>
        <dbReference type="ARBA" id="ARBA00023002"/>
    </source>
</evidence>
<evidence type="ECO:0000313" key="8">
    <source>
        <dbReference type="EnsemblFungi" id="EJT80341"/>
    </source>
</evidence>
<evidence type="ECO:0000259" key="6">
    <source>
        <dbReference type="Pfam" id="PF01266"/>
    </source>
</evidence>
<dbReference type="EMBL" id="GL385395">
    <property type="protein sequence ID" value="EJT80341.1"/>
    <property type="molecule type" value="Genomic_DNA"/>
</dbReference>
<dbReference type="InterPro" id="IPR045170">
    <property type="entry name" value="MTOX"/>
</dbReference>
<dbReference type="Pfam" id="PF01266">
    <property type="entry name" value="DAO"/>
    <property type="match status" value="1"/>
</dbReference>
<dbReference type="AlphaFoldDB" id="J3NGF1"/>
<reference evidence="8" key="4">
    <citation type="journal article" date="2015" name="G3 (Bethesda)">
        <title>Genome sequences of three phytopathogenic species of the Magnaporthaceae family of fungi.</title>
        <authorList>
            <person name="Okagaki L.H."/>
            <person name="Nunes C.C."/>
            <person name="Sailsbery J."/>
            <person name="Clay B."/>
            <person name="Brown D."/>
            <person name="John T."/>
            <person name="Oh Y."/>
            <person name="Young N."/>
            <person name="Fitzgerald M."/>
            <person name="Haas B.J."/>
            <person name="Zeng Q."/>
            <person name="Young S."/>
            <person name="Adiconis X."/>
            <person name="Fan L."/>
            <person name="Levin J.Z."/>
            <person name="Mitchell T.K."/>
            <person name="Okubara P.A."/>
            <person name="Farman M.L."/>
            <person name="Kohn L.M."/>
            <person name="Birren B."/>
            <person name="Ma L.-J."/>
            <person name="Dean R.A."/>
        </authorList>
    </citation>
    <scope>NUCLEOTIDE SEQUENCE</scope>
    <source>
        <strain evidence="8">R3-111a-1</strain>
    </source>
</reference>
<dbReference type="SUPFAM" id="SSF51905">
    <property type="entry name" value="FAD/NAD(P)-binding domain"/>
    <property type="match status" value="1"/>
</dbReference>
<sequence>MIPPPTPVILSSHRHSGSRQARQAVGHKLWGLVLLAWALNPDCRNSGVGRRGVHLVKMTETKPPPALAKSDAVVIVGAGIFGLSTALHLAQRGYTNVTVFDKQPYHETLYSYFKGCDAASADLNKIVRSAYGTQTEYQELALEAARGWEAWNADLAAGGPDSVPPGMSSADRVFIRNANVSLSDGDSLPAFERATLEAAKAAGHAGTHLLTTDPHDVALAEALGLAFAVDPFNHRAGRGKRSVGVIETTGGTAVADKACRYALHRASRAGVRFVLHPTAGRLVSLTTSGGGGGGGGVETADGRAHAARLVVLACGAWTPSVLAPRLDGLCEATAGSVAMLRLPRASPLFDRFAPDSFPTWQYRLRDGADGGLYGFARDDDGWLKIGYRGTKYTNYQASTGEDGGERSVPVTRWSDQPPAAGPTVEAIPEQARKVIQRFLDDHLPELGEAGIGIEVTRLCWYTDSFDNHFVVDYVPGMTPADGETAVMVATGGSGHAFKFLPNIGNWVVDVIEGVGLDRPAIKAWRWRTPAPGAPVANKLMEGSHGPRAFGNVPMANGTEWAKGAV</sequence>
<dbReference type="Gene3D" id="3.50.50.60">
    <property type="entry name" value="FAD/NAD(P)-binding domain"/>
    <property type="match status" value="1"/>
</dbReference>
<evidence type="ECO:0000256" key="3">
    <source>
        <dbReference type="ARBA" id="ARBA00022630"/>
    </source>
</evidence>
<keyword evidence="3" id="KW-0285">Flavoprotein</keyword>
<dbReference type="GeneID" id="20340799"/>
<accession>J3NGF1</accession>
<evidence type="ECO:0000256" key="2">
    <source>
        <dbReference type="ARBA" id="ARBA00010989"/>
    </source>
</evidence>
<feature type="domain" description="FAD dependent oxidoreductase" evidence="6">
    <location>
        <begin position="73"/>
        <end position="509"/>
    </location>
</feature>
<keyword evidence="4" id="KW-0274">FAD</keyword>
<reference evidence="7" key="2">
    <citation type="submission" date="2010-07" db="EMBL/GenBank/DDBJ databases">
        <authorList>
            <consortium name="The Broad Institute Genome Sequencing Platform"/>
            <consortium name="Broad Institute Genome Sequencing Center for Infectious Disease"/>
            <person name="Ma L.-J."/>
            <person name="Dead R."/>
            <person name="Young S."/>
            <person name="Zeng Q."/>
            <person name="Koehrsen M."/>
            <person name="Alvarado L."/>
            <person name="Berlin A."/>
            <person name="Chapman S.B."/>
            <person name="Chen Z."/>
            <person name="Freedman E."/>
            <person name="Gellesch M."/>
            <person name="Goldberg J."/>
            <person name="Griggs A."/>
            <person name="Gujja S."/>
            <person name="Heilman E.R."/>
            <person name="Heiman D."/>
            <person name="Hepburn T."/>
            <person name="Howarth C."/>
            <person name="Jen D."/>
            <person name="Larson L."/>
            <person name="Mehta T."/>
            <person name="Neiman D."/>
            <person name="Pearson M."/>
            <person name="Roberts A."/>
            <person name="Saif S."/>
            <person name="Shea T."/>
            <person name="Shenoy N."/>
            <person name="Sisk P."/>
            <person name="Stolte C."/>
            <person name="Sykes S."/>
            <person name="Walk T."/>
            <person name="White J."/>
            <person name="Yandava C."/>
            <person name="Haas B."/>
            <person name="Nusbaum C."/>
            <person name="Birren B."/>
        </authorList>
    </citation>
    <scope>NUCLEOTIDE SEQUENCE</scope>
    <source>
        <strain evidence="7">R3-111a-1</strain>
    </source>
</reference>
<evidence type="ECO:0000256" key="1">
    <source>
        <dbReference type="ARBA" id="ARBA00001974"/>
    </source>
</evidence>
<dbReference type="Gene3D" id="3.30.9.10">
    <property type="entry name" value="D-Amino Acid Oxidase, subunit A, domain 2"/>
    <property type="match status" value="1"/>
</dbReference>
<dbReference type="GO" id="GO:0008115">
    <property type="term" value="F:sarcosine oxidase activity"/>
    <property type="evidence" value="ECO:0007669"/>
    <property type="project" value="TreeGrafter"/>
</dbReference>
<dbReference type="EnsemblFungi" id="EJT80341">
    <property type="protein sequence ID" value="EJT80341"/>
    <property type="gene ID" value="GGTG_00341"/>
</dbReference>
<dbReference type="eggNOG" id="KOG2820">
    <property type="taxonomic scope" value="Eukaryota"/>
</dbReference>
<name>J3NGF1_GAET3</name>
<dbReference type="GO" id="GO:0050660">
    <property type="term" value="F:flavin adenine dinucleotide binding"/>
    <property type="evidence" value="ECO:0007669"/>
    <property type="project" value="InterPro"/>
</dbReference>
<comment type="cofactor">
    <cofactor evidence="1">
        <name>FAD</name>
        <dbReference type="ChEBI" id="CHEBI:57692"/>
    </cofactor>
</comment>
<dbReference type="HOGENOM" id="CLU_007884_0_0_1"/>
<reference evidence="8" key="5">
    <citation type="submission" date="2018-04" db="UniProtKB">
        <authorList>
            <consortium name="EnsemblFungi"/>
        </authorList>
    </citation>
    <scope>IDENTIFICATION</scope>
    <source>
        <strain evidence="8">R3-111a-1</strain>
    </source>
</reference>
<dbReference type="Proteomes" id="UP000006039">
    <property type="component" value="Unassembled WGS sequence"/>
</dbReference>
<reference evidence="7" key="3">
    <citation type="submission" date="2010-09" db="EMBL/GenBank/DDBJ databases">
        <title>Annotation of Gaeumannomyces graminis var. tritici R3-111a-1.</title>
        <authorList>
            <consortium name="The Broad Institute Genome Sequencing Platform"/>
            <person name="Ma L.-J."/>
            <person name="Dead R."/>
            <person name="Young S.K."/>
            <person name="Zeng Q."/>
            <person name="Gargeya S."/>
            <person name="Fitzgerald M."/>
            <person name="Haas B."/>
            <person name="Abouelleil A."/>
            <person name="Alvarado L."/>
            <person name="Arachchi H.M."/>
            <person name="Berlin A."/>
            <person name="Brown A."/>
            <person name="Chapman S.B."/>
            <person name="Chen Z."/>
            <person name="Dunbar C."/>
            <person name="Freedman E."/>
            <person name="Gearin G."/>
            <person name="Gellesch M."/>
            <person name="Goldberg J."/>
            <person name="Griggs A."/>
            <person name="Gujja S."/>
            <person name="Heiman D."/>
            <person name="Howarth C."/>
            <person name="Larson L."/>
            <person name="Lui A."/>
            <person name="MacDonald P.J.P."/>
            <person name="Mehta T."/>
            <person name="Montmayeur A."/>
            <person name="Murphy C."/>
            <person name="Neiman D."/>
            <person name="Pearson M."/>
            <person name="Priest M."/>
            <person name="Roberts A."/>
            <person name="Saif S."/>
            <person name="Shea T."/>
            <person name="Shenoy N."/>
            <person name="Sisk P."/>
            <person name="Stolte C."/>
            <person name="Sykes S."/>
            <person name="Yandava C."/>
            <person name="Wortman J."/>
            <person name="Nusbaum C."/>
            <person name="Birren B."/>
        </authorList>
    </citation>
    <scope>NUCLEOTIDE SEQUENCE</scope>
    <source>
        <strain evidence="7">R3-111a-1</strain>
    </source>
</reference>
<dbReference type="PANTHER" id="PTHR10961">
    <property type="entry name" value="PEROXISOMAL SARCOSINE OXIDASE"/>
    <property type="match status" value="1"/>
</dbReference>
<evidence type="ECO:0000256" key="4">
    <source>
        <dbReference type="ARBA" id="ARBA00022827"/>
    </source>
</evidence>
<keyword evidence="9" id="KW-1185">Reference proteome</keyword>
<dbReference type="InterPro" id="IPR036188">
    <property type="entry name" value="FAD/NAD-bd_sf"/>
</dbReference>
<evidence type="ECO:0000313" key="9">
    <source>
        <dbReference type="Proteomes" id="UP000006039"/>
    </source>
</evidence>
<evidence type="ECO:0000313" key="7">
    <source>
        <dbReference type="EMBL" id="EJT80341.1"/>
    </source>
</evidence>